<keyword evidence="4" id="KW-0698">rRNA processing</keyword>
<dbReference type="InterPro" id="IPR009292">
    <property type="entry name" value="RRP36"/>
</dbReference>
<evidence type="ECO:0000256" key="2">
    <source>
        <dbReference type="ARBA" id="ARBA00009418"/>
    </source>
</evidence>
<name>B6U7F8_MAIZE</name>
<sequence>MNKYNELKEAGKLDAFMEKRWRKNASKDHRFMPYRRSGDV</sequence>
<proteinExistence type="evidence at transcript level"/>
<keyword evidence="5" id="KW-0539">Nucleus</keyword>
<accession>B6U7F8</accession>
<evidence type="ECO:0000313" key="6">
    <source>
        <dbReference type="EMBL" id="ACG45291.1"/>
    </source>
</evidence>
<keyword evidence="3" id="KW-0690">Ribosome biogenesis</keyword>
<dbReference type="GO" id="GO:0006364">
    <property type="term" value="P:rRNA processing"/>
    <property type="evidence" value="ECO:0007669"/>
    <property type="project" value="UniProtKB-KW"/>
</dbReference>
<comment type="similarity">
    <text evidence="2">Belongs to the RRP36 family.</text>
</comment>
<evidence type="ECO:0000256" key="3">
    <source>
        <dbReference type="ARBA" id="ARBA00022517"/>
    </source>
</evidence>
<evidence type="ECO:0000256" key="1">
    <source>
        <dbReference type="ARBA" id="ARBA00004604"/>
    </source>
</evidence>
<dbReference type="AlphaFoldDB" id="B6U7F8"/>
<dbReference type="GO" id="GO:0005730">
    <property type="term" value="C:nucleolus"/>
    <property type="evidence" value="ECO:0007669"/>
    <property type="project" value="UniProtKB-SubCell"/>
</dbReference>
<protein>
    <submittedName>
        <fullName evidence="6">Uncharacterized protein</fullName>
    </submittedName>
</protein>
<dbReference type="PANTHER" id="PTHR21738:SF0">
    <property type="entry name" value="RIBOSOMAL RNA PROCESSING PROTEIN 36 HOMOLOG"/>
    <property type="match status" value="1"/>
</dbReference>
<reference evidence="6" key="1">
    <citation type="journal article" date="2009" name="Plant Mol. Biol.">
        <title>Insights into corn genes derived from large-scale cDNA sequencing.</title>
        <authorList>
            <person name="Alexandrov N.N."/>
            <person name="Brover V.V."/>
            <person name="Freidin S."/>
            <person name="Troukhan M.E."/>
            <person name="Tatarinova T.V."/>
            <person name="Zhang H."/>
            <person name="Swaller T.J."/>
            <person name="Lu Y.P."/>
            <person name="Bouck J."/>
            <person name="Flavell R.B."/>
            <person name="Feldmann K.A."/>
        </authorList>
    </citation>
    <scope>NUCLEOTIDE SEQUENCE</scope>
</reference>
<dbReference type="PANTHER" id="PTHR21738">
    <property type="entry name" value="RIBOSOMAL RNA PROCESSING PROTEIN 36 HOMOLOG"/>
    <property type="match status" value="1"/>
</dbReference>
<dbReference type="EMBL" id="EU973173">
    <property type="protein sequence ID" value="ACG45291.1"/>
    <property type="molecule type" value="mRNA"/>
</dbReference>
<evidence type="ECO:0000256" key="5">
    <source>
        <dbReference type="ARBA" id="ARBA00023242"/>
    </source>
</evidence>
<evidence type="ECO:0000256" key="4">
    <source>
        <dbReference type="ARBA" id="ARBA00022552"/>
    </source>
</evidence>
<organism evidence="6">
    <name type="scientific">Zea mays</name>
    <name type="common">Maize</name>
    <dbReference type="NCBI Taxonomy" id="4577"/>
    <lineage>
        <taxon>Eukaryota</taxon>
        <taxon>Viridiplantae</taxon>
        <taxon>Streptophyta</taxon>
        <taxon>Embryophyta</taxon>
        <taxon>Tracheophyta</taxon>
        <taxon>Spermatophyta</taxon>
        <taxon>Magnoliopsida</taxon>
        <taxon>Liliopsida</taxon>
        <taxon>Poales</taxon>
        <taxon>Poaceae</taxon>
        <taxon>PACMAD clade</taxon>
        <taxon>Panicoideae</taxon>
        <taxon>Andropogonodae</taxon>
        <taxon>Andropogoneae</taxon>
        <taxon>Tripsacinae</taxon>
        <taxon>Zea</taxon>
    </lineage>
</organism>
<comment type="subcellular location">
    <subcellularLocation>
        <location evidence="1">Nucleus</location>
        <location evidence="1">Nucleolus</location>
    </subcellularLocation>
</comment>